<gene>
    <name evidence="1" type="ORF">OFUS_LOCUS16490</name>
</gene>
<protein>
    <submittedName>
        <fullName evidence="1">Uncharacterized protein</fullName>
    </submittedName>
</protein>
<evidence type="ECO:0000313" key="1">
    <source>
        <dbReference type="EMBL" id="CAH1791406.1"/>
    </source>
</evidence>
<sequence>VNVESFSSSKKAQTATMKKTLTLTCAILLLSICQGVIRREPGSCEKMMMEAVESVAKQEGKTICQYNKDVLNAYRPVLSTCEDPSTPLTQEWLMSGILDIELGEKQEANCDIDTSVLHPFLTTENKAKVVGAMISI</sequence>
<comment type="caution">
    <text evidence="1">The sequence shown here is derived from an EMBL/GenBank/DDBJ whole genome shotgun (WGS) entry which is preliminary data.</text>
</comment>
<organism evidence="1 2">
    <name type="scientific">Owenia fusiformis</name>
    <name type="common">Polychaete worm</name>
    <dbReference type="NCBI Taxonomy" id="6347"/>
    <lineage>
        <taxon>Eukaryota</taxon>
        <taxon>Metazoa</taxon>
        <taxon>Spiralia</taxon>
        <taxon>Lophotrochozoa</taxon>
        <taxon>Annelida</taxon>
        <taxon>Polychaeta</taxon>
        <taxon>Sedentaria</taxon>
        <taxon>Canalipalpata</taxon>
        <taxon>Sabellida</taxon>
        <taxon>Oweniida</taxon>
        <taxon>Oweniidae</taxon>
        <taxon>Owenia</taxon>
    </lineage>
</organism>
<accession>A0A8J1XX75</accession>
<reference evidence="1" key="1">
    <citation type="submission" date="2022-03" db="EMBL/GenBank/DDBJ databases">
        <authorList>
            <person name="Martin C."/>
        </authorList>
    </citation>
    <scope>NUCLEOTIDE SEQUENCE</scope>
</reference>
<proteinExistence type="predicted"/>
<name>A0A8J1XX75_OWEFU</name>
<dbReference type="EMBL" id="CAIIXF020000008">
    <property type="protein sequence ID" value="CAH1791406.1"/>
    <property type="molecule type" value="Genomic_DNA"/>
</dbReference>
<dbReference type="AlphaFoldDB" id="A0A8J1XX75"/>
<dbReference type="Proteomes" id="UP000749559">
    <property type="component" value="Unassembled WGS sequence"/>
</dbReference>
<keyword evidence="2" id="KW-1185">Reference proteome</keyword>
<feature type="non-terminal residue" evidence="1">
    <location>
        <position position="136"/>
    </location>
</feature>
<evidence type="ECO:0000313" key="2">
    <source>
        <dbReference type="Proteomes" id="UP000749559"/>
    </source>
</evidence>